<proteinExistence type="inferred from homology"/>
<protein>
    <recommendedName>
        <fullName evidence="3">protein-histidine N-methyltransferase</fullName>
        <ecNumber evidence="3">2.1.1.85</ecNumber>
    </recommendedName>
</protein>
<evidence type="ECO:0000313" key="12">
    <source>
        <dbReference type="Proteomes" id="UP000027456"/>
    </source>
</evidence>
<comment type="similarity">
    <text evidence="9">Belongs to the methyltransferase superfamily. METTL18 family.</text>
</comment>
<keyword evidence="8" id="KW-0539">Nucleus</keyword>
<comment type="subcellular location">
    <subcellularLocation>
        <location evidence="2">Cytoplasm</location>
    </subcellularLocation>
    <subcellularLocation>
        <location evidence="1">Nucleus</location>
    </subcellularLocation>
</comment>
<evidence type="ECO:0000256" key="7">
    <source>
        <dbReference type="ARBA" id="ARBA00022691"/>
    </source>
</evidence>
<evidence type="ECO:0000256" key="9">
    <source>
        <dbReference type="ARBA" id="ARBA00038126"/>
    </source>
</evidence>
<gene>
    <name evidence="11" type="ORF">V565_127480</name>
</gene>
<evidence type="ECO:0000256" key="8">
    <source>
        <dbReference type="ARBA" id="ARBA00023242"/>
    </source>
</evidence>
<evidence type="ECO:0000256" key="2">
    <source>
        <dbReference type="ARBA" id="ARBA00004496"/>
    </source>
</evidence>
<dbReference type="EC" id="2.1.1.85" evidence="3"/>
<dbReference type="EMBL" id="AZST01000532">
    <property type="protein sequence ID" value="KEP48329.1"/>
    <property type="molecule type" value="Genomic_DNA"/>
</dbReference>
<dbReference type="HOGENOM" id="CLU_038704_1_1_1"/>
<dbReference type="Gene3D" id="3.40.50.150">
    <property type="entry name" value="Vaccinia Virus protein VP39"/>
    <property type="match status" value="1"/>
</dbReference>
<dbReference type="InterPro" id="IPR029063">
    <property type="entry name" value="SAM-dependent_MTases_sf"/>
</dbReference>
<evidence type="ECO:0000256" key="5">
    <source>
        <dbReference type="ARBA" id="ARBA00022603"/>
    </source>
</evidence>
<dbReference type="GO" id="GO:0018064">
    <property type="term" value="F:protein-L-histidine N-tele-methyltransferase activity"/>
    <property type="evidence" value="ECO:0007669"/>
    <property type="project" value="UniProtKB-EC"/>
</dbReference>
<dbReference type="PANTHER" id="PTHR14614:SF39">
    <property type="entry name" value="HISTIDINE PROTEIN METHYLTRANSFERASE 1 HOMOLOG"/>
    <property type="match status" value="1"/>
</dbReference>
<sequence>MFKFDFDIENDLAEDIKASVSEISASAPDDRPFKEHTLEELIQTLPDDISYSSVRVGTHILPRRDLFDVRLQLMAAEAQNENPTDKEKEDQAAIEFASRPSDLVPRVYEGGMKTWECSLDLAGYVSDEVLKGNRVLELGCGTAMPSLAVLQKRLNEDPPSSEHDRTVFHLQDYNSSVLEYVTLPNIILVWFFSKAGEAYRTTIPSPSPKTDPKTKLPDVSNLTLQSVPEEDEDECEAPEKPEASYDPDAFHITEPGDLAFTPALRAAFLNSLASLHIELQFFSGPWEGFTPTTPYDLVLTSETIYQPISLPSLVRLLRDATGPSGRCLVAAKMVYFGVGGGIKEFEQVLKQNAGSAKCVWEQREGVRRSIMQVIYDNQ</sequence>
<evidence type="ECO:0000256" key="3">
    <source>
        <dbReference type="ARBA" id="ARBA00012533"/>
    </source>
</evidence>
<evidence type="ECO:0000313" key="11">
    <source>
        <dbReference type="EMBL" id="KEP48329.1"/>
    </source>
</evidence>
<dbReference type="STRING" id="1423351.A0A074RNB0"/>
<evidence type="ECO:0000256" key="10">
    <source>
        <dbReference type="SAM" id="MobiDB-lite"/>
    </source>
</evidence>
<dbReference type="PANTHER" id="PTHR14614">
    <property type="entry name" value="HEPATOCELLULAR CARCINOMA-ASSOCIATED ANTIGEN"/>
    <property type="match status" value="1"/>
</dbReference>
<dbReference type="Proteomes" id="UP000027456">
    <property type="component" value="Unassembled WGS sequence"/>
</dbReference>
<evidence type="ECO:0000256" key="4">
    <source>
        <dbReference type="ARBA" id="ARBA00022490"/>
    </source>
</evidence>
<keyword evidence="6 11" id="KW-0808">Transferase</keyword>
<keyword evidence="12" id="KW-1185">Reference proteome</keyword>
<keyword evidence="4" id="KW-0963">Cytoplasm</keyword>
<dbReference type="InterPro" id="IPR019410">
    <property type="entry name" value="Methyltransf_16"/>
</dbReference>
<evidence type="ECO:0000256" key="6">
    <source>
        <dbReference type="ARBA" id="ARBA00022679"/>
    </source>
</evidence>
<dbReference type="OrthoDB" id="1723750at2759"/>
<feature type="region of interest" description="Disordered" evidence="10">
    <location>
        <begin position="224"/>
        <end position="248"/>
    </location>
</feature>
<dbReference type="GO" id="GO:0032259">
    <property type="term" value="P:methylation"/>
    <property type="evidence" value="ECO:0007669"/>
    <property type="project" value="UniProtKB-KW"/>
</dbReference>
<reference evidence="11 12" key="1">
    <citation type="submission" date="2013-12" db="EMBL/GenBank/DDBJ databases">
        <authorList>
            <person name="Cubeta M."/>
            <person name="Pakala S."/>
            <person name="Fedorova N."/>
            <person name="Thomas E."/>
            <person name="Dean R."/>
            <person name="Jabaji S."/>
            <person name="Neate S."/>
            <person name="Toda T."/>
            <person name="Tavantzis S."/>
            <person name="Vilgalys R."/>
            <person name="Bharathan N."/>
            <person name="Pakala S."/>
            <person name="Losada L.S."/>
            <person name="Zafar N."/>
            <person name="Nierman W."/>
        </authorList>
    </citation>
    <scope>NUCLEOTIDE SEQUENCE [LARGE SCALE GENOMIC DNA]</scope>
    <source>
        <strain evidence="11 12">123E</strain>
    </source>
</reference>
<name>A0A074RNB0_9AGAM</name>
<dbReference type="GO" id="GO:0005737">
    <property type="term" value="C:cytoplasm"/>
    <property type="evidence" value="ECO:0007669"/>
    <property type="project" value="UniProtKB-SubCell"/>
</dbReference>
<organism evidence="11 12">
    <name type="scientific">Rhizoctonia solani 123E</name>
    <dbReference type="NCBI Taxonomy" id="1423351"/>
    <lineage>
        <taxon>Eukaryota</taxon>
        <taxon>Fungi</taxon>
        <taxon>Dikarya</taxon>
        <taxon>Basidiomycota</taxon>
        <taxon>Agaricomycotina</taxon>
        <taxon>Agaricomycetes</taxon>
        <taxon>Cantharellales</taxon>
        <taxon>Ceratobasidiaceae</taxon>
        <taxon>Rhizoctonia</taxon>
    </lineage>
</organism>
<comment type="caution">
    <text evidence="11">The sequence shown here is derived from an EMBL/GenBank/DDBJ whole genome shotgun (WGS) entry which is preliminary data.</text>
</comment>
<keyword evidence="7" id="KW-0949">S-adenosyl-L-methionine</keyword>
<dbReference type="GO" id="GO:0005634">
    <property type="term" value="C:nucleus"/>
    <property type="evidence" value="ECO:0007669"/>
    <property type="project" value="UniProtKB-SubCell"/>
</dbReference>
<feature type="compositionally biased region" description="Basic and acidic residues" evidence="10">
    <location>
        <begin position="237"/>
        <end position="248"/>
    </location>
</feature>
<dbReference type="AlphaFoldDB" id="A0A074RNB0"/>
<accession>A0A074RNB0</accession>
<keyword evidence="5 11" id="KW-0489">Methyltransferase</keyword>
<evidence type="ECO:0000256" key="1">
    <source>
        <dbReference type="ARBA" id="ARBA00004123"/>
    </source>
</evidence>